<dbReference type="PANTHER" id="PTHR38436">
    <property type="entry name" value="POLYKETIDE CYCLASE SNOAL-LIKE DOMAIN"/>
    <property type="match status" value="1"/>
</dbReference>
<dbReference type="Proteomes" id="UP000325849">
    <property type="component" value="Unassembled WGS sequence"/>
</dbReference>
<dbReference type="EMBL" id="VJZD01000073">
    <property type="protein sequence ID" value="MPY33385.1"/>
    <property type="molecule type" value="Genomic_DNA"/>
</dbReference>
<dbReference type="InterPro" id="IPR032710">
    <property type="entry name" value="NTF2-like_dom_sf"/>
</dbReference>
<dbReference type="AlphaFoldDB" id="A0A5N8VHC2"/>
<dbReference type="Gene3D" id="3.10.450.50">
    <property type="match status" value="1"/>
</dbReference>
<protein>
    <submittedName>
        <fullName evidence="1">Polyketide cyclase</fullName>
    </submittedName>
</protein>
<organism evidence="1 2">
    <name type="scientific">Streptomyces adustus</name>
    <dbReference type="NCBI Taxonomy" id="1609272"/>
    <lineage>
        <taxon>Bacteria</taxon>
        <taxon>Bacillati</taxon>
        <taxon>Actinomycetota</taxon>
        <taxon>Actinomycetes</taxon>
        <taxon>Kitasatosporales</taxon>
        <taxon>Streptomycetaceae</taxon>
        <taxon>Streptomyces</taxon>
    </lineage>
</organism>
<reference evidence="1 2" key="1">
    <citation type="submission" date="2019-07" db="EMBL/GenBank/DDBJ databases">
        <title>New species of Amycolatopsis and Streptomyces.</title>
        <authorList>
            <person name="Duangmal K."/>
            <person name="Teo W.F.A."/>
            <person name="Lipun K."/>
        </authorList>
    </citation>
    <scope>NUCLEOTIDE SEQUENCE [LARGE SCALE GENOMIC DNA]</scope>
    <source>
        <strain evidence="1 2">NBRC 109810</strain>
    </source>
</reference>
<accession>A0A5N8VHC2</accession>
<dbReference type="Pfam" id="PF07366">
    <property type="entry name" value="SnoaL"/>
    <property type="match status" value="1"/>
</dbReference>
<dbReference type="SUPFAM" id="SSF54427">
    <property type="entry name" value="NTF2-like"/>
    <property type="match status" value="1"/>
</dbReference>
<name>A0A5N8VHC2_9ACTN</name>
<gene>
    <name evidence="1" type="ORF">FNH09_19590</name>
</gene>
<sequence length="128" mass="14629">MPNVRLEENKQTVLAFYQAAINDKDHDAASKLLDHHYVQHNPRIADGLEGFREFVETLKADFPHLRAEVKRIFAEGDHVIAHVHGVRVPGGPETAIVDIFRLEEGRIAEHWDVMQQVPDEARNQNGMF</sequence>
<dbReference type="GO" id="GO:0030638">
    <property type="term" value="P:polyketide metabolic process"/>
    <property type="evidence" value="ECO:0007669"/>
    <property type="project" value="InterPro"/>
</dbReference>
<comment type="caution">
    <text evidence="1">The sequence shown here is derived from an EMBL/GenBank/DDBJ whole genome shotgun (WGS) entry which is preliminary data.</text>
</comment>
<evidence type="ECO:0000313" key="1">
    <source>
        <dbReference type="EMBL" id="MPY33385.1"/>
    </source>
</evidence>
<dbReference type="RefSeq" id="WP_152889741.1">
    <property type="nucleotide sequence ID" value="NZ_VJZD01000073.1"/>
</dbReference>
<evidence type="ECO:0000313" key="2">
    <source>
        <dbReference type="Proteomes" id="UP000325849"/>
    </source>
</evidence>
<dbReference type="PANTHER" id="PTHR38436:SF1">
    <property type="entry name" value="ESTER CYCLASE"/>
    <property type="match status" value="1"/>
</dbReference>
<proteinExistence type="predicted"/>
<keyword evidence="2" id="KW-1185">Reference proteome</keyword>
<dbReference type="OrthoDB" id="129343at2"/>
<dbReference type="InterPro" id="IPR009959">
    <property type="entry name" value="Cyclase_SnoaL-like"/>
</dbReference>